<accession>A0ABW1L6C0</accession>
<dbReference type="Proteomes" id="UP001596170">
    <property type="component" value="Unassembled WGS sequence"/>
</dbReference>
<dbReference type="EMBL" id="JBHSRI010000002">
    <property type="protein sequence ID" value="MFC6038437.1"/>
    <property type="molecule type" value="Genomic_DNA"/>
</dbReference>
<keyword evidence="2" id="KW-1185">Reference proteome</keyword>
<gene>
    <name evidence="1" type="ORF">ACFPYN_03110</name>
</gene>
<name>A0ABW1L6C0_9BACL</name>
<organism evidence="1 2">
    <name type="scientific">Paenisporosarcina macmurdoensis</name>
    <dbReference type="NCBI Taxonomy" id="212659"/>
    <lineage>
        <taxon>Bacteria</taxon>
        <taxon>Bacillati</taxon>
        <taxon>Bacillota</taxon>
        <taxon>Bacilli</taxon>
        <taxon>Bacillales</taxon>
        <taxon>Caryophanaceae</taxon>
        <taxon>Paenisporosarcina</taxon>
    </lineage>
</organism>
<evidence type="ECO:0000313" key="2">
    <source>
        <dbReference type="Proteomes" id="UP001596170"/>
    </source>
</evidence>
<comment type="caution">
    <text evidence="1">The sequence shown here is derived from an EMBL/GenBank/DDBJ whole genome shotgun (WGS) entry which is preliminary data.</text>
</comment>
<sequence>MAKQKYWNGTSWEVVGTDAAKVALLDSAGKFAANNLEAAMLELFTFANNGKTSIANAVNAKGVPATSADTFPTLATKIGQITTGDKKFATGTVTIPLYSGVFTVSGLTFKPKIVIIFPTGTSDPLVHTLYIEPQTSTEVFYAGSNIKKSLGSTYYVNTGGFKLECSFYASNFTWLAFE</sequence>
<evidence type="ECO:0000313" key="1">
    <source>
        <dbReference type="EMBL" id="MFC6038437.1"/>
    </source>
</evidence>
<evidence type="ECO:0008006" key="3">
    <source>
        <dbReference type="Google" id="ProtNLM"/>
    </source>
</evidence>
<reference evidence="2" key="1">
    <citation type="journal article" date="2019" name="Int. J. Syst. Evol. Microbiol.">
        <title>The Global Catalogue of Microorganisms (GCM) 10K type strain sequencing project: providing services to taxonomists for standard genome sequencing and annotation.</title>
        <authorList>
            <consortium name="The Broad Institute Genomics Platform"/>
            <consortium name="The Broad Institute Genome Sequencing Center for Infectious Disease"/>
            <person name="Wu L."/>
            <person name="Ma J."/>
        </authorList>
    </citation>
    <scope>NUCLEOTIDE SEQUENCE [LARGE SCALE GENOMIC DNA]</scope>
    <source>
        <strain evidence="2">CCUG 54527</strain>
    </source>
</reference>
<proteinExistence type="predicted"/>
<protein>
    <recommendedName>
        <fullName evidence="3">Phage tail protein</fullName>
    </recommendedName>
</protein>
<dbReference type="RefSeq" id="WP_377732455.1">
    <property type="nucleotide sequence ID" value="NZ_JBHSRI010000002.1"/>
</dbReference>